<keyword evidence="1" id="KW-0261">Viral envelope protein</keyword>
<sequence length="64" mass="7467">MRLSDVVSRSNRTHKHSCQACIHSTIINICSHISFQHIYSSHLIKINNVYLFINLPRMMKNGTR</sequence>
<keyword evidence="1" id="KW-0946">Virion</keyword>
<keyword evidence="2" id="KW-1185">Reference proteome</keyword>
<reference evidence="2" key="1">
    <citation type="submission" date="2014-09" db="EMBL/GenBank/DDBJ databases">
        <authorList>
            <person name="Mudge J."/>
            <person name="Ramaraj T."/>
            <person name="Lindquist I.E."/>
            <person name="Bharti A.K."/>
            <person name="Sundararajan A."/>
            <person name="Cameron C.T."/>
            <person name="Woodward J.E."/>
            <person name="May G.D."/>
            <person name="Brubaker C."/>
            <person name="Broadhvest J."/>
            <person name="Wilkins T.A."/>
        </authorList>
    </citation>
    <scope>NUCLEOTIDE SEQUENCE</scope>
    <source>
        <strain evidence="2">cv. AKA8401</strain>
    </source>
</reference>
<proteinExistence type="predicted"/>
<dbReference type="EMBL" id="KN413449">
    <property type="protein sequence ID" value="KHG19578.1"/>
    <property type="molecule type" value="Genomic_DNA"/>
</dbReference>
<gene>
    <name evidence="1" type="ORF">F383_25118</name>
</gene>
<accession>A0A0B0NYJ5</accession>
<dbReference type="AlphaFoldDB" id="A0A0B0NYJ5"/>
<name>A0A0B0NYJ5_GOSAR</name>
<organism evidence="1 2">
    <name type="scientific">Gossypium arboreum</name>
    <name type="common">Tree cotton</name>
    <name type="synonym">Gossypium nanking</name>
    <dbReference type="NCBI Taxonomy" id="29729"/>
    <lineage>
        <taxon>Eukaryota</taxon>
        <taxon>Viridiplantae</taxon>
        <taxon>Streptophyta</taxon>
        <taxon>Embryophyta</taxon>
        <taxon>Tracheophyta</taxon>
        <taxon>Spermatophyta</taxon>
        <taxon>Magnoliopsida</taxon>
        <taxon>eudicotyledons</taxon>
        <taxon>Gunneridae</taxon>
        <taxon>Pentapetalae</taxon>
        <taxon>rosids</taxon>
        <taxon>malvids</taxon>
        <taxon>Malvales</taxon>
        <taxon>Malvaceae</taxon>
        <taxon>Malvoideae</taxon>
        <taxon>Gossypium</taxon>
    </lineage>
</organism>
<protein>
    <submittedName>
        <fullName evidence="1">Envelope glycoprotein</fullName>
    </submittedName>
</protein>
<evidence type="ECO:0000313" key="1">
    <source>
        <dbReference type="EMBL" id="KHG19578.1"/>
    </source>
</evidence>
<dbReference type="Proteomes" id="UP000032142">
    <property type="component" value="Unassembled WGS sequence"/>
</dbReference>
<evidence type="ECO:0000313" key="2">
    <source>
        <dbReference type="Proteomes" id="UP000032142"/>
    </source>
</evidence>